<keyword evidence="1" id="KW-0378">Hydrolase</keyword>
<dbReference type="InterPro" id="IPR044668">
    <property type="entry name" value="PuuD-like"/>
</dbReference>
<dbReference type="SUPFAM" id="SSF52317">
    <property type="entry name" value="Class I glutamine amidotransferase-like"/>
    <property type="match status" value="1"/>
</dbReference>
<dbReference type="PROSITE" id="PS51273">
    <property type="entry name" value="GATASE_TYPE_1"/>
    <property type="match status" value="1"/>
</dbReference>
<dbReference type="GO" id="GO:0005829">
    <property type="term" value="C:cytosol"/>
    <property type="evidence" value="ECO:0007669"/>
    <property type="project" value="TreeGrafter"/>
</dbReference>
<dbReference type="Pfam" id="PF07722">
    <property type="entry name" value="Peptidase_C26"/>
    <property type="match status" value="1"/>
</dbReference>
<evidence type="ECO:0000313" key="2">
    <source>
        <dbReference type="Proteomes" id="UP000886786"/>
    </source>
</evidence>
<comment type="caution">
    <text evidence="1">The sequence shown here is derived from an EMBL/GenBank/DDBJ whole genome shotgun (WGS) entry which is preliminary data.</text>
</comment>
<protein>
    <submittedName>
        <fullName evidence="1">Gamma-glutamyl-gamma-aminobutyrate hydrolase family protein</fullName>
    </submittedName>
</protein>
<sequence length="245" mass="28029">MNQKPIIGLVAAHHKENDRPFQNYTQFVDNYSERIIKSGGLPIGLVFPEGKFNPDLLKICDGILLEGGPSIDSYQVNIVNYIMSSKLPTLAICLGMQTLIAYDWASKTYGPNYQSITGNFKREDEDNFLEKKSGHNNLNPFYLSQIDVSKHEINIDKESKLYKILKTDKCFVPSLHDYSVKNNVLDKSNYFKPAARSKDGTIEAIEAKDENHFLIGTQFHPELEDKYQILFDKLIIEAKKYKKLN</sequence>
<dbReference type="EMBL" id="DVFV01000004">
    <property type="protein sequence ID" value="HIQ90034.1"/>
    <property type="molecule type" value="Genomic_DNA"/>
</dbReference>
<dbReference type="Proteomes" id="UP000886786">
    <property type="component" value="Unassembled WGS sequence"/>
</dbReference>
<dbReference type="PANTHER" id="PTHR43235">
    <property type="entry name" value="GLUTAMINE AMIDOTRANSFERASE PB2B2.05-RELATED"/>
    <property type="match status" value="1"/>
</dbReference>
<reference evidence="1" key="1">
    <citation type="submission" date="2020-10" db="EMBL/GenBank/DDBJ databases">
        <authorList>
            <person name="Gilroy R."/>
        </authorList>
    </citation>
    <scope>NUCLEOTIDE SEQUENCE</scope>
    <source>
        <strain evidence="1">CHK147-3167</strain>
    </source>
</reference>
<dbReference type="InterPro" id="IPR029062">
    <property type="entry name" value="Class_I_gatase-like"/>
</dbReference>
<dbReference type="InterPro" id="IPR011697">
    <property type="entry name" value="Peptidase_C26"/>
</dbReference>
<gene>
    <name evidence="1" type="ORF">IAB27_00175</name>
</gene>
<accession>A0A9D1CXY9</accession>
<name>A0A9D1CXY9_9FIRM</name>
<dbReference type="AlphaFoldDB" id="A0A9D1CXY9"/>
<dbReference type="Gene3D" id="3.40.50.880">
    <property type="match status" value="1"/>
</dbReference>
<evidence type="ECO:0000313" key="1">
    <source>
        <dbReference type="EMBL" id="HIQ90034.1"/>
    </source>
</evidence>
<dbReference type="GO" id="GO:0016811">
    <property type="term" value="F:hydrolase activity, acting on carbon-nitrogen (but not peptide) bonds, in linear amides"/>
    <property type="evidence" value="ECO:0007669"/>
    <property type="project" value="InterPro"/>
</dbReference>
<reference evidence="1" key="2">
    <citation type="journal article" date="2021" name="PeerJ">
        <title>Extensive microbial diversity within the chicken gut microbiome revealed by metagenomics and culture.</title>
        <authorList>
            <person name="Gilroy R."/>
            <person name="Ravi A."/>
            <person name="Getino M."/>
            <person name="Pursley I."/>
            <person name="Horton D.L."/>
            <person name="Alikhan N.F."/>
            <person name="Baker D."/>
            <person name="Gharbi K."/>
            <person name="Hall N."/>
            <person name="Watson M."/>
            <person name="Adriaenssens E.M."/>
            <person name="Foster-Nyarko E."/>
            <person name="Jarju S."/>
            <person name="Secka A."/>
            <person name="Antonio M."/>
            <person name="Oren A."/>
            <person name="Chaudhuri R.R."/>
            <person name="La Ragione R."/>
            <person name="Hildebrand F."/>
            <person name="Pallen M.J."/>
        </authorList>
    </citation>
    <scope>NUCLEOTIDE SEQUENCE</scope>
    <source>
        <strain evidence="1">CHK147-3167</strain>
    </source>
</reference>
<organism evidence="1 2">
    <name type="scientific">Candidatus Coprosoma intestinipullorum</name>
    <dbReference type="NCBI Taxonomy" id="2840752"/>
    <lineage>
        <taxon>Bacteria</taxon>
        <taxon>Bacillati</taxon>
        <taxon>Bacillota</taxon>
        <taxon>Bacillota incertae sedis</taxon>
        <taxon>Candidatus Coprosoma</taxon>
    </lineage>
</organism>
<dbReference type="PANTHER" id="PTHR43235:SF1">
    <property type="entry name" value="GLUTAMINE AMIDOTRANSFERASE PB2B2.05-RELATED"/>
    <property type="match status" value="1"/>
</dbReference>
<proteinExistence type="predicted"/>